<comment type="caution">
    <text evidence="1">The sequence shown here is derived from an EMBL/GenBank/DDBJ whole genome shotgun (WGS) entry which is preliminary data.</text>
</comment>
<keyword evidence="2" id="KW-1185">Reference proteome</keyword>
<dbReference type="EMBL" id="JACIFD010000011">
    <property type="protein sequence ID" value="MBB4071852.1"/>
    <property type="molecule type" value="Genomic_DNA"/>
</dbReference>
<sequence>MPMLDFFAADQPALICSRARCQEPAEYALKWANPKIHRDGRHKIWLACEAHLPYLQEFLTARDFLTEVTGVEQL</sequence>
<accession>A0A840DK46</accession>
<reference evidence="1" key="1">
    <citation type="submission" date="2020-08" db="EMBL/GenBank/DDBJ databases">
        <title>Sequencing the genomes of 1000 actinobacteria strains.</title>
        <authorList>
            <person name="Klenk H.-P."/>
        </authorList>
    </citation>
    <scope>NUCLEOTIDE SEQUENCE [LARGE SCALE GENOMIC DNA]</scope>
    <source>
        <strain evidence="1">DSM 27064</strain>
    </source>
</reference>
<evidence type="ECO:0008006" key="3">
    <source>
        <dbReference type="Google" id="ProtNLM"/>
    </source>
</evidence>
<proteinExistence type="predicted"/>
<organism evidence="1 2">
    <name type="scientific">Canibacter oris</name>
    <dbReference type="NCBI Taxonomy" id="1365628"/>
    <lineage>
        <taxon>Bacteria</taxon>
        <taxon>Bacillati</taxon>
        <taxon>Actinomycetota</taxon>
        <taxon>Actinomycetes</taxon>
        <taxon>Micrococcales</taxon>
        <taxon>Microbacteriaceae</taxon>
        <taxon>Canibacter</taxon>
    </lineage>
</organism>
<dbReference type="AlphaFoldDB" id="A0A840DK46"/>
<gene>
    <name evidence="1" type="ORF">F5897_001171</name>
</gene>
<evidence type="ECO:0000313" key="1">
    <source>
        <dbReference type="EMBL" id="MBB4071852.1"/>
    </source>
</evidence>
<protein>
    <recommendedName>
        <fullName evidence="3">Acetone carboxylase</fullName>
    </recommendedName>
</protein>
<evidence type="ECO:0000313" key="2">
    <source>
        <dbReference type="Proteomes" id="UP000571183"/>
    </source>
</evidence>
<name>A0A840DK46_9MICO</name>
<dbReference type="Proteomes" id="UP000571183">
    <property type="component" value="Unassembled WGS sequence"/>
</dbReference>